<dbReference type="PANTHER" id="PTHR46825:SF15">
    <property type="entry name" value="BETA-LACTAMASE-RELATED DOMAIN-CONTAINING PROTEIN"/>
    <property type="match status" value="1"/>
</dbReference>
<dbReference type="InterPro" id="IPR012338">
    <property type="entry name" value="Beta-lactam/transpept-like"/>
</dbReference>
<keyword evidence="4" id="KW-0378">Hydrolase</keyword>
<dbReference type="Gene3D" id="2.40.128.600">
    <property type="match status" value="1"/>
</dbReference>
<feature type="chain" id="PRO_5022689965" evidence="1">
    <location>
        <begin position="20"/>
        <end position="497"/>
    </location>
</feature>
<proteinExistence type="predicted"/>
<evidence type="ECO:0000259" key="2">
    <source>
        <dbReference type="Pfam" id="PF00144"/>
    </source>
</evidence>
<evidence type="ECO:0000259" key="3">
    <source>
        <dbReference type="Pfam" id="PF11954"/>
    </source>
</evidence>
<dbReference type="InterPro" id="IPR021860">
    <property type="entry name" value="Peptidase_S12_Pab87-rel_C"/>
</dbReference>
<dbReference type="GO" id="GO:0016787">
    <property type="term" value="F:hydrolase activity"/>
    <property type="evidence" value="ECO:0007669"/>
    <property type="project" value="UniProtKB-KW"/>
</dbReference>
<dbReference type="OrthoDB" id="1522765at2"/>
<dbReference type="EMBL" id="CP042437">
    <property type="protein sequence ID" value="QEC77439.1"/>
    <property type="molecule type" value="Genomic_DNA"/>
</dbReference>
<evidence type="ECO:0000256" key="1">
    <source>
        <dbReference type="SAM" id="SignalP"/>
    </source>
</evidence>
<accession>A0A5B8W1V0</accession>
<dbReference type="InterPro" id="IPR050491">
    <property type="entry name" value="AmpC-like"/>
</dbReference>
<dbReference type="Gene3D" id="3.40.710.10">
    <property type="entry name" value="DD-peptidase/beta-lactamase superfamily"/>
    <property type="match status" value="1"/>
</dbReference>
<gene>
    <name evidence="4" type="ORF">FSB76_16355</name>
</gene>
<feature type="signal peptide" evidence="1">
    <location>
        <begin position="1"/>
        <end position="19"/>
    </location>
</feature>
<reference evidence="4 5" key="1">
    <citation type="journal article" date="2013" name="J. Microbiol.">
        <title>Mucilaginibacter ginsenosidivorax sp. nov., with ginsenoside converting activity isolated from sediment.</title>
        <authorList>
            <person name="Kim J.K."/>
            <person name="Choi T.E."/>
            <person name="Liu Q.M."/>
            <person name="Park H.Y."/>
            <person name="Yi T.H."/>
            <person name="Yoon M.H."/>
            <person name="Kim S.C."/>
            <person name="Im W.T."/>
        </authorList>
    </citation>
    <scope>NUCLEOTIDE SEQUENCE [LARGE SCALE GENOMIC DNA]</scope>
    <source>
        <strain evidence="4 5">KHI28</strain>
    </source>
</reference>
<dbReference type="RefSeq" id="WP_147055128.1">
    <property type="nucleotide sequence ID" value="NZ_CP042437.1"/>
</dbReference>
<protein>
    <submittedName>
        <fullName evidence="4">Serine hydrolase</fullName>
    </submittedName>
</protein>
<organism evidence="4 5">
    <name type="scientific">Mucilaginibacter ginsenosidivorax</name>
    <dbReference type="NCBI Taxonomy" id="862126"/>
    <lineage>
        <taxon>Bacteria</taxon>
        <taxon>Pseudomonadati</taxon>
        <taxon>Bacteroidota</taxon>
        <taxon>Sphingobacteriia</taxon>
        <taxon>Sphingobacteriales</taxon>
        <taxon>Sphingobacteriaceae</taxon>
        <taxon>Mucilaginibacter</taxon>
    </lineage>
</organism>
<keyword evidence="5" id="KW-1185">Reference proteome</keyword>
<sequence length="497" mass="55676">MKLLKCLLFICLAPAMAFAQTSANIQDFDNYVQQAVTDWHVPGLAIAVVKDGKVIFAKGYGIREMGKPDKVDTQTIFAIASTTKAMTAACAAMLVDEGKLHWDDKVTDYLPGFQLYDPYVTRELTVRDLFLHDSGVGNTDYLWAYMNIPADEMLHRLRLAKPEYGFRAGFVYQNLFYVTAGKVIEKASGMPWADFVQKRIFTPLKMTRSVPAFSKIKGVPNQSSAHIKVDSSIVVAQKDVTDAIGPAGGVWSSVEDMAKWVNCMLDSTKYNGNQRLLKPESWAMLLKPQTFVSESEFYPTARVTKPHWITYGLGWFQQDYQGQKVDFHTGSLTGLVAINGMIVDKKMGVYILANLDHAEVRHALMFKAFDYFALGGNRDWSKEFLKLYGDILAKREKSTKDYEAKRVIGTHPTLDLKAYAGTYTDPLYGTVVITATADKLTFNINNFITAEASCWNYDTFVGPYVRKEYGKIGATFNIDELGKVSTVNVDGMLFARQ</sequence>
<name>A0A5B8W1V0_9SPHI</name>
<dbReference type="Proteomes" id="UP000321362">
    <property type="component" value="Chromosome"/>
</dbReference>
<evidence type="ECO:0000313" key="4">
    <source>
        <dbReference type="EMBL" id="QEC77439.1"/>
    </source>
</evidence>
<dbReference type="InterPro" id="IPR001466">
    <property type="entry name" value="Beta-lactam-related"/>
</dbReference>
<evidence type="ECO:0000313" key="5">
    <source>
        <dbReference type="Proteomes" id="UP000321362"/>
    </source>
</evidence>
<dbReference type="KEGG" id="mgk:FSB76_16355"/>
<feature type="domain" description="Beta-lactamase-related" evidence="2">
    <location>
        <begin position="28"/>
        <end position="362"/>
    </location>
</feature>
<dbReference type="AlphaFoldDB" id="A0A5B8W1V0"/>
<feature type="domain" description="Peptidase S12 Pab87-related C-terminal" evidence="3">
    <location>
        <begin position="408"/>
        <end position="490"/>
    </location>
</feature>
<dbReference type="PANTHER" id="PTHR46825">
    <property type="entry name" value="D-ALANYL-D-ALANINE-CARBOXYPEPTIDASE/ENDOPEPTIDASE AMPH"/>
    <property type="match status" value="1"/>
</dbReference>
<keyword evidence="1" id="KW-0732">Signal</keyword>
<dbReference type="Pfam" id="PF00144">
    <property type="entry name" value="Beta-lactamase"/>
    <property type="match status" value="1"/>
</dbReference>
<dbReference type="Pfam" id="PF11954">
    <property type="entry name" value="DUF3471"/>
    <property type="match status" value="1"/>
</dbReference>
<dbReference type="SUPFAM" id="SSF56601">
    <property type="entry name" value="beta-lactamase/transpeptidase-like"/>
    <property type="match status" value="1"/>
</dbReference>